<feature type="compositionally biased region" description="Acidic residues" evidence="1">
    <location>
        <begin position="232"/>
        <end position="249"/>
    </location>
</feature>
<feature type="region of interest" description="Disordered" evidence="1">
    <location>
        <begin position="114"/>
        <end position="138"/>
    </location>
</feature>
<keyword evidence="5" id="KW-1185">Reference proteome</keyword>
<evidence type="ECO:0000313" key="4">
    <source>
        <dbReference type="EnsemblMetazoa" id="CapteP188302"/>
    </source>
</evidence>
<organism evidence="3">
    <name type="scientific">Capitella teleta</name>
    <name type="common">Polychaete worm</name>
    <dbReference type="NCBI Taxonomy" id="283909"/>
    <lineage>
        <taxon>Eukaryota</taxon>
        <taxon>Metazoa</taxon>
        <taxon>Spiralia</taxon>
        <taxon>Lophotrochozoa</taxon>
        <taxon>Annelida</taxon>
        <taxon>Polychaeta</taxon>
        <taxon>Sedentaria</taxon>
        <taxon>Scolecida</taxon>
        <taxon>Capitellidae</taxon>
        <taxon>Capitella</taxon>
    </lineage>
</organism>
<dbReference type="Proteomes" id="UP000014760">
    <property type="component" value="Unassembled WGS sequence"/>
</dbReference>
<dbReference type="EMBL" id="AMQN01010705">
    <property type="status" value="NOT_ANNOTATED_CDS"/>
    <property type="molecule type" value="Genomic_DNA"/>
</dbReference>
<feature type="region of interest" description="Disordered" evidence="1">
    <location>
        <begin position="227"/>
        <end position="249"/>
    </location>
</feature>
<name>R7TWD5_CAPTE</name>
<reference evidence="4" key="3">
    <citation type="submission" date="2015-06" db="UniProtKB">
        <authorList>
            <consortium name="EnsemblMetazoa"/>
        </authorList>
    </citation>
    <scope>IDENTIFICATION</scope>
</reference>
<dbReference type="EnsemblMetazoa" id="CapteT188302">
    <property type="protein sequence ID" value="CapteP188302"/>
    <property type="gene ID" value="CapteG188302"/>
</dbReference>
<keyword evidence="2" id="KW-0472">Membrane</keyword>
<dbReference type="EMBL" id="KB308442">
    <property type="protein sequence ID" value="ELT97892.1"/>
    <property type="molecule type" value="Genomic_DNA"/>
</dbReference>
<reference evidence="3 5" key="2">
    <citation type="journal article" date="2013" name="Nature">
        <title>Insights into bilaterian evolution from three spiralian genomes.</title>
        <authorList>
            <person name="Simakov O."/>
            <person name="Marletaz F."/>
            <person name="Cho S.J."/>
            <person name="Edsinger-Gonzales E."/>
            <person name="Havlak P."/>
            <person name="Hellsten U."/>
            <person name="Kuo D.H."/>
            <person name="Larsson T."/>
            <person name="Lv J."/>
            <person name="Arendt D."/>
            <person name="Savage R."/>
            <person name="Osoegawa K."/>
            <person name="de Jong P."/>
            <person name="Grimwood J."/>
            <person name="Chapman J.A."/>
            <person name="Shapiro H."/>
            <person name="Aerts A."/>
            <person name="Otillar R.P."/>
            <person name="Terry A.Y."/>
            <person name="Boore J.L."/>
            <person name="Grigoriev I.V."/>
            <person name="Lindberg D.R."/>
            <person name="Seaver E.C."/>
            <person name="Weisblat D.A."/>
            <person name="Putnam N.H."/>
            <person name="Rokhsar D.S."/>
        </authorList>
    </citation>
    <scope>NUCLEOTIDE SEQUENCE</scope>
    <source>
        <strain evidence="3 5">I ESC-2004</strain>
    </source>
</reference>
<accession>R7TWD5</accession>
<gene>
    <name evidence="3" type="ORF">CAPTEDRAFT_188302</name>
</gene>
<reference evidence="5" key="1">
    <citation type="submission" date="2012-12" db="EMBL/GenBank/DDBJ databases">
        <authorList>
            <person name="Hellsten U."/>
            <person name="Grimwood J."/>
            <person name="Chapman J.A."/>
            <person name="Shapiro H."/>
            <person name="Aerts A."/>
            <person name="Otillar R.P."/>
            <person name="Terry A.Y."/>
            <person name="Boore J.L."/>
            <person name="Simakov O."/>
            <person name="Marletaz F."/>
            <person name="Cho S.-J."/>
            <person name="Edsinger-Gonzales E."/>
            <person name="Havlak P."/>
            <person name="Kuo D.-H."/>
            <person name="Larsson T."/>
            <person name="Lv J."/>
            <person name="Arendt D."/>
            <person name="Savage R."/>
            <person name="Osoegawa K."/>
            <person name="de Jong P."/>
            <person name="Lindberg D.R."/>
            <person name="Seaver E.C."/>
            <person name="Weisblat D.A."/>
            <person name="Putnam N.H."/>
            <person name="Grigoriev I.V."/>
            <person name="Rokhsar D.S."/>
        </authorList>
    </citation>
    <scope>NUCLEOTIDE SEQUENCE</scope>
    <source>
        <strain evidence="5">I ESC-2004</strain>
    </source>
</reference>
<dbReference type="AlphaFoldDB" id="R7TWD5"/>
<evidence type="ECO:0000313" key="3">
    <source>
        <dbReference type="EMBL" id="ELT97892.1"/>
    </source>
</evidence>
<feature type="transmembrane region" description="Helical" evidence="2">
    <location>
        <begin position="188"/>
        <end position="209"/>
    </location>
</feature>
<sequence>MTNNDCANPCAYFCHGDLPDDVTQSRHGSSSLVHWVQRESFPILPGRGALYCGDCCGQQLAQKECDRQFEKHHKHGCFNWVKCFMDECKRVFEKVGAHEELGCELPPAPYPKHFHPDPHTLPPSSHRRSTSEAPTSEATGSCSEAACRKLQMLERCHKDCCADSCCLPDGLVETSGGGLPFDLSPAQLASLTLSTLLAIVVLIALIIFVSRKCRRRWRMTRVPQKDTQGLVIEEDEEDEQESDAVDPSA</sequence>
<dbReference type="HOGENOM" id="CLU_1116660_0_0_1"/>
<protein>
    <submittedName>
        <fullName evidence="3 4">Uncharacterized protein</fullName>
    </submittedName>
</protein>
<evidence type="ECO:0000256" key="1">
    <source>
        <dbReference type="SAM" id="MobiDB-lite"/>
    </source>
</evidence>
<keyword evidence="2" id="KW-0812">Transmembrane</keyword>
<evidence type="ECO:0000256" key="2">
    <source>
        <dbReference type="SAM" id="Phobius"/>
    </source>
</evidence>
<proteinExistence type="predicted"/>
<evidence type="ECO:0000313" key="5">
    <source>
        <dbReference type="Proteomes" id="UP000014760"/>
    </source>
</evidence>
<keyword evidence="2" id="KW-1133">Transmembrane helix</keyword>